<dbReference type="Pfam" id="PF16015">
    <property type="entry name" value="Promethin"/>
    <property type="match status" value="1"/>
</dbReference>
<sequence>MALTVRPVQRSRSNASGLKVIRSGISCGAEVNTFDKSTALTAYVRIHFDMRRTVSLPPSPNFRENRRKPVELHFDSDTSPLFLSDYEKSAEDDLSSGYGSCDSALGSDFVSETDFIFPMTPRPRAATEGIFPAAESTAVTKRRWGSSSSTSSSSSFEEIQEEPTEEVLVESRIPVRVFLSMWVMLLKTLDAVWDKRWQIHPTILRILRYLQPTIIQRLTSDKAFSSLEEDLGFGMESGDSDIGDLNDGMKVNEREGKGMSASAESDTWLQSVVQYGRRWLKVVDTVDVFGWLTRAKSFAVDHPIFTCGAGAVACTVAVPAFIAIACVSVCLGIGFVGFLFVEGTLLTMAALFVGTILLALGLVVLTIGVSIFTVWFGASNAYGALIAAVAFVRERRNSDASDRRALRAAHHHHVHRHHAPTRHSHRHLNGFVPNPVPPLAEGVREEEDLVANDER</sequence>
<evidence type="ECO:0008006" key="5">
    <source>
        <dbReference type="Google" id="ProtNLM"/>
    </source>
</evidence>
<keyword evidence="2" id="KW-0472">Membrane</keyword>
<accession>A0A7R9GI74</accession>
<keyword evidence="2" id="KW-1133">Transmembrane helix</keyword>
<reference evidence="3" key="1">
    <citation type="submission" date="2020-11" db="EMBL/GenBank/DDBJ databases">
        <authorList>
            <person name="Tran Van P."/>
        </authorList>
    </citation>
    <scope>NUCLEOTIDE SEQUENCE</scope>
</reference>
<keyword evidence="4" id="KW-1185">Reference proteome</keyword>
<feature type="transmembrane region" description="Helical" evidence="2">
    <location>
        <begin position="348"/>
        <end position="368"/>
    </location>
</feature>
<feature type="transmembrane region" description="Helical" evidence="2">
    <location>
        <begin position="316"/>
        <end position="341"/>
    </location>
</feature>
<organism evidence="3">
    <name type="scientific">Notodromas monacha</name>
    <dbReference type="NCBI Taxonomy" id="399045"/>
    <lineage>
        <taxon>Eukaryota</taxon>
        <taxon>Metazoa</taxon>
        <taxon>Ecdysozoa</taxon>
        <taxon>Arthropoda</taxon>
        <taxon>Crustacea</taxon>
        <taxon>Oligostraca</taxon>
        <taxon>Ostracoda</taxon>
        <taxon>Podocopa</taxon>
        <taxon>Podocopida</taxon>
        <taxon>Cypridocopina</taxon>
        <taxon>Cypridoidea</taxon>
        <taxon>Cyprididae</taxon>
        <taxon>Notodromas</taxon>
    </lineage>
</organism>
<proteinExistence type="predicted"/>
<dbReference type="AlphaFoldDB" id="A0A7R9GI74"/>
<feature type="compositionally biased region" description="Low complexity" evidence="1">
    <location>
        <begin position="146"/>
        <end position="155"/>
    </location>
</feature>
<dbReference type="EMBL" id="CAJPEX010003524">
    <property type="protein sequence ID" value="CAG0922292.1"/>
    <property type="molecule type" value="Genomic_DNA"/>
</dbReference>
<dbReference type="EMBL" id="OA885561">
    <property type="protein sequence ID" value="CAD7282140.1"/>
    <property type="molecule type" value="Genomic_DNA"/>
</dbReference>
<feature type="transmembrane region" description="Helical" evidence="2">
    <location>
        <begin position="374"/>
        <end position="392"/>
    </location>
</feature>
<protein>
    <recommendedName>
        <fullName evidence="5">Transmembrane protein</fullName>
    </recommendedName>
</protein>
<evidence type="ECO:0000256" key="1">
    <source>
        <dbReference type="SAM" id="MobiDB-lite"/>
    </source>
</evidence>
<name>A0A7R9GI74_9CRUS</name>
<keyword evidence="2" id="KW-0812">Transmembrane</keyword>
<feature type="region of interest" description="Disordered" evidence="1">
    <location>
        <begin position="142"/>
        <end position="163"/>
    </location>
</feature>
<feature type="compositionally biased region" description="Acidic residues" evidence="1">
    <location>
        <begin position="444"/>
        <end position="455"/>
    </location>
</feature>
<evidence type="ECO:0000313" key="3">
    <source>
        <dbReference type="EMBL" id="CAD7282140.1"/>
    </source>
</evidence>
<evidence type="ECO:0000256" key="2">
    <source>
        <dbReference type="SAM" id="Phobius"/>
    </source>
</evidence>
<gene>
    <name evidence="3" type="ORF">NMOB1V02_LOCUS9771</name>
</gene>
<dbReference type="Proteomes" id="UP000678499">
    <property type="component" value="Unassembled WGS sequence"/>
</dbReference>
<feature type="region of interest" description="Disordered" evidence="1">
    <location>
        <begin position="436"/>
        <end position="455"/>
    </location>
</feature>
<evidence type="ECO:0000313" key="4">
    <source>
        <dbReference type="Proteomes" id="UP000678499"/>
    </source>
</evidence>